<dbReference type="KEGG" id="tim:GMBLW1_48700"/>
<evidence type="ECO:0000313" key="1">
    <source>
        <dbReference type="EMBL" id="VIP04323.1"/>
    </source>
</evidence>
<keyword evidence="2" id="KW-1185">Reference proteome</keyword>
<protein>
    <submittedName>
        <fullName evidence="1">Uncharacterized protein</fullName>
    </submittedName>
</protein>
<dbReference type="AlphaFoldDB" id="A0A6C2YT64"/>
<reference evidence="1" key="1">
    <citation type="submission" date="2019-04" db="EMBL/GenBank/DDBJ databases">
        <authorList>
            <consortium name="Science for Life Laboratories"/>
        </authorList>
    </citation>
    <scope>NUCLEOTIDE SEQUENCE</scope>
    <source>
        <strain evidence="1">MBLW1</strain>
    </source>
</reference>
<dbReference type="InParanoid" id="A0A6C2YT64"/>
<accession>A0A6C2YT64</accession>
<organism evidence="1">
    <name type="scientific">Tuwongella immobilis</name>
    <dbReference type="NCBI Taxonomy" id="692036"/>
    <lineage>
        <taxon>Bacteria</taxon>
        <taxon>Pseudomonadati</taxon>
        <taxon>Planctomycetota</taxon>
        <taxon>Planctomycetia</taxon>
        <taxon>Gemmatales</taxon>
        <taxon>Gemmataceae</taxon>
        <taxon>Tuwongella</taxon>
    </lineage>
</organism>
<dbReference type="EMBL" id="LR593887">
    <property type="protein sequence ID" value="VTS06008.1"/>
    <property type="molecule type" value="Genomic_DNA"/>
</dbReference>
<sequence length="105" mass="11485">MEQADRWIIIRSPATDEDELFAWDVAVADALEDAGFDEDELAMGVAKPGELYYPIANFAKAVAVMRRTLRELGVPPTTQIVCCERDATGTVTESAHDVGQTESPQ</sequence>
<proteinExistence type="predicted"/>
<evidence type="ECO:0000313" key="2">
    <source>
        <dbReference type="Proteomes" id="UP000464378"/>
    </source>
</evidence>
<name>A0A6C2YT64_9BACT</name>
<dbReference type="Proteomes" id="UP000464378">
    <property type="component" value="Chromosome"/>
</dbReference>
<gene>
    <name evidence="1" type="ORF">GMBLW1_48700</name>
</gene>
<dbReference type="RefSeq" id="WP_162659421.1">
    <property type="nucleotide sequence ID" value="NZ_LR593887.1"/>
</dbReference>
<dbReference type="EMBL" id="LR586016">
    <property type="protein sequence ID" value="VIP04323.1"/>
    <property type="molecule type" value="Genomic_DNA"/>
</dbReference>